<dbReference type="PANTHER" id="PTHR11999:SF70">
    <property type="entry name" value="MIP05841P"/>
    <property type="match status" value="1"/>
</dbReference>
<dbReference type="GO" id="GO:0019752">
    <property type="term" value="P:carboxylic acid metabolic process"/>
    <property type="evidence" value="ECO:0007669"/>
    <property type="project" value="InterPro"/>
</dbReference>
<dbReference type="EC" id="4.1.1.28" evidence="8"/>
<dbReference type="InterPro" id="IPR010977">
    <property type="entry name" value="Aromatic_deC"/>
</dbReference>
<gene>
    <name evidence="8" type="ORF">PLANPX_2518</name>
</gene>
<keyword evidence="9" id="KW-1185">Reference proteome</keyword>
<keyword evidence="5 7" id="KW-0456">Lyase</keyword>
<dbReference type="PANTHER" id="PTHR11999">
    <property type="entry name" value="GROUP II PYRIDOXAL-5-PHOSPHATE DECARBOXYLASE"/>
    <property type="match status" value="1"/>
</dbReference>
<dbReference type="GO" id="GO:0030170">
    <property type="term" value="F:pyridoxal phosphate binding"/>
    <property type="evidence" value="ECO:0007669"/>
    <property type="project" value="InterPro"/>
</dbReference>
<evidence type="ECO:0000256" key="2">
    <source>
        <dbReference type="ARBA" id="ARBA00009533"/>
    </source>
</evidence>
<dbReference type="Pfam" id="PF00282">
    <property type="entry name" value="Pyridoxal_deC"/>
    <property type="match status" value="1"/>
</dbReference>
<reference evidence="9" key="1">
    <citation type="submission" date="2019-10" db="EMBL/GenBank/DDBJ databases">
        <title>Lacipirellula parvula gen. nov., sp. nov., representing a lineage of planctomycetes widespread in freshwater anoxic habitats, and description of the family Lacipirellulaceae.</title>
        <authorList>
            <person name="Dedysh S.N."/>
            <person name="Kulichevskaya I.S."/>
            <person name="Beletsky A.V."/>
            <person name="Rakitin A.L."/>
            <person name="Mardanov A.V."/>
            <person name="Ivanova A.A."/>
            <person name="Saltykova V.X."/>
            <person name="Rijpstra W.I.C."/>
            <person name="Sinninghe Damste J.S."/>
            <person name="Ravin N.V."/>
        </authorList>
    </citation>
    <scope>NUCLEOTIDE SEQUENCE [LARGE SCALE GENOMIC DNA]</scope>
    <source>
        <strain evidence="9">PX69</strain>
    </source>
</reference>
<evidence type="ECO:0000256" key="4">
    <source>
        <dbReference type="ARBA" id="ARBA00022898"/>
    </source>
</evidence>
<dbReference type="InterPro" id="IPR015422">
    <property type="entry name" value="PyrdxlP-dep_Trfase_small"/>
</dbReference>
<protein>
    <submittedName>
        <fullName evidence="8">Aromatic-L-amino-acid decarboxylase</fullName>
        <ecNumber evidence="8">4.1.1.28</ecNumber>
    </submittedName>
</protein>
<evidence type="ECO:0000256" key="3">
    <source>
        <dbReference type="ARBA" id="ARBA00022793"/>
    </source>
</evidence>
<keyword evidence="4 6" id="KW-0663">Pyridoxal phosphate</keyword>
<evidence type="ECO:0000313" key="9">
    <source>
        <dbReference type="Proteomes" id="UP000326837"/>
    </source>
</evidence>
<keyword evidence="3" id="KW-0210">Decarboxylase</keyword>
<comment type="cofactor">
    <cofactor evidence="1 6 7">
        <name>pyridoxal 5'-phosphate</name>
        <dbReference type="ChEBI" id="CHEBI:597326"/>
    </cofactor>
</comment>
<accession>A0A5K7XEZ7</accession>
<evidence type="ECO:0000256" key="6">
    <source>
        <dbReference type="PIRSR" id="PIRSR602129-50"/>
    </source>
</evidence>
<dbReference type="EMBL" id="AP021861">
    <property type="protein sequence ID" value="BBO32906.1"/>
    <property type="molecule type" value="Genomic_DNA"/>
</dbReference>
<dbReference type="Gene3D" id="3.90.1150.10">
    <property type="entry name" value="Aspartate Aminotransferase, domain 1"/>
    <property type="match status" value="1"/>
</dbReference>
<dbReference type="Gene3D" id="3.40.640.10">
    <property type="entry name" value="Type I PLP-dependent aspartate aminotransferase-like (Major domain)"/>
    <property type="match status" value="1"/>
</dbReference>
<name>A0A5K7XEZ7_9BACT</name>
<feature type="modified residue" description="N6-(pyridoxal phosphate)lysine" evidence="6">
    <location>
        <position position="289"/>
    </location>
</feature>
<evidence type="ECO:0000256" key="7">
    <source>
        <dbReference type="RuleBase" id="RU000382"/>
    </source>
</evidence>
<evidence type="ECO:0000256" key="1">
    <source>
        <dbReference type="ARBA" id="ARBA00001933"/>
    </source>
</evidence>
<dbReference type="InterPro" id="IPR015421">
    <property type="entry name" value="PyrdxlP-dep_Trfase_major"/>
</dbReference>
<dbReference type="SUPFAM" id="SSF53383">
    <property type="entry name" value="PLP-dependent transferases"/>
    <property type="match status" value="1"/>
</dbReference>
<evidence type="ECO:0000313" key="8">
    <source>
        <dbReference type="EMBL" id="BBO32906.1"/>
    </source>
</evidence>
<sequence>MDLDETTRLIRAAAERAATYHASLPERGVAPTPASLAALAEFDEPFPERPAAADDTLAMLDRLGSPATMATTGGRYFGFVNGAVLPAAMAAHILATAWDQNAALSAMSPLASRVRSVVSRWLVDALRLPAGSEAMFVGGATVANLCGLAAGRDFVLSQVGWDAAGDGLIGAPPVSVIVGEQAHSTIAKSLSIIGLGRKRVIVAPTDDQGRIIASRLPSVDGPVIVSTQAGELNTGAFDPFDEIIDWARQRNSWVHVDGAIGLWAAASPARRHLTAGMNGADSWATDGHKWLNVPYDSGIILIRDAALLRPTMSARAGYLPEGDLDPMHHTPQSSQRARAFDAWAALRTLGRSGLADLVDRCSDHAQRFAAGLRAAGIDVLNEVVINQVLVGFADDAATDRVLEHIQRSGECWCGGTMWRGRKAMRISVSSWATTEADVDRSLAAIIAARDAAC</sequence>
<dbReference type="GO" id="GO:0004058">
    <property type="term" value="F:aromatic-L-amino-acid decarboxylase activity"/>
    <property type="evidence" value="ECO:0007669"/>
    <property type="project" value="UniProtKB-EC"/>
</dbReference>
<dbReference type="AlphaFoldDB" id="A0A5K7XEZ7"/>
<proteinExistence type="inferred from homology"/>
<organism evidence="8 9">
    <name type="scientific">Lacipirellula parvula</name>
    <dbReference type="NCBI Taxonomy" id="2650471"/>
    <lineage>
        <taxon>Bacteria</taxon>
        <taxon>Pseudomonadati</taxon>
        <taxon>Planctomycetota</taxon>
        <taxon>Planctomycetia</taxon>
        <taxon>Pirellulales</taxon>
        <taxon>Lacipirellulaceae</taxon>
        <taxon>Lacipirellula</taxon>
    </lineage>
</organism>
<dbReference type="KEGG" id="lpav:PLANPX_2518"/>
<dbReference type="InterPro" id="IPR015424">
    <property type="entry name" value="PyrdxlP-dep_Trfase"/>
</dbReference>
<dbReference type="InterPro" id="IPR002129">
    <property type="entry name" value="PyrdxlP-dep_de-COase"/>
</dbReference>
<comment type="similarity">
    <text evidence="2 7">Belongs to the group II decarboxylase family.</text>
</comment>
<dbReference type="Proteomes" id="UP000326837">
    <property type="component" value="Chromosome"/>
</dbReference>
<evidence type="ECO:0000256" key="5">
    <source>
        <dbReference type="ARBA" id="ARBA00023239"/>
    </source>
</evidence>